<feature type="domain" description="Porin" evidence="12">
    <location>
        <begin position="7"/>
        <end position="324"/>
    </location>
</feature>
<dbReference type="GO" id="GO:0009279">
    <property type="term" value="C:cell outer membrane"/>
    <property type="evidence" value="ECO:0007669"/>
    <property type="project" value="UniProtKB-SubCell"/>
</dbReference>
<keyword evidence="7" id="KW-0406">Ion transport</keyword>
<dbReference type="SUPFAM" id="SSF56935">
    <property type="entry name" value="Porins"/>
    <property type="match status" value="1"/>
</dbReference>
<comment type="subunit">
    <text evidence="2">Homotrimer.</text>
</comment>
<dbReference type="PANTHER" id="PTHR34501:SF9">
    <property type="entry name" value="MAJOR OUTER MEMBRANE PROTEIN P.IA"/>
    <property type="match status" value="1"/>
</dbReference>
<evidence type="ECO:0000256" key="5">
    <source>
        <dbReference type="ARBA" id="ARBA00022692"/>
    </source>
</evidence>
<dbReference type="InterPro" id="IPR033900">
    <property type="entry name" value="Gram_neg_porin_domain"/>
</dbReference>
<dbReference type="InterPro" id="IPR002299">
    <property type="entry name" value="Porin_Neis"/>
</dbReference>
<keyword evidence="9" id="KW-0472">Membrane</keyword>
<dbReference type="InterPro" id="IPR050298">
    <property type="entry name" value="Gram-neg_bact_OMP"/>
</dbReference>
<dbReference type="Gene3D" id="2.40.160.10">
    <property type="entry name" value="Porin"/>
    <property type="match status" value="1"/>
</dbReference>
<evidence type="ECO:0000256" key="6">
    <source>
        <dbReference type="ARBA" id="ARBA00022729"/>
    </source>
</evidence>
<dbReference type="KEGG" id="cof:FOZ74_10235"/>
<keyword evidence="10" id="KW-0998">Cell outer membrane</keyword>
<dbReference type="GO" id="GO:0046930">
    <property type="term" value="C:pore complex"/>
    <property type="evidence" value="ECO:0007669"/>
    <property type="project" value="UniProtKB-KW"/>
</dbReference>
<comment type="subcellular location">
    <subcellularLocation>
        <location evidence="1">Cell outer membrane</location>
        <topology evidence="1">Multi-pass membrane protein</topology>
    </subcellularLocation>
</comment>
<feature type="chain" id="PRO_5022940470" evidence="11">
    <location>
        <begin position="20"/>
        <end position="334"/>
    </location>
</feature>
<keyword evidence="3" id="KW-0813">Transport</keyword>
<sequence length="334" mass="34806">MKKSLIALAVLGASGFAMAQSSVTLYGVADAGLARAQTYVGGPGTGAGTLAAWALGADKTSRTGMSSADTMNNGNSRLGVRGVEDLGGGLKAGFNFESGLSLKDGEAKGSGGGFWGRAANMYVGGGWGTFLMGRTLNPSFFALATYELTGTANYSVIGNTYSFTGIGPRSSSLFQYKTPNFGGFSGTLGYVFKDDNSGNAKWDANLIYANGPIAASLGVNKTKDQPTNFALGGKYNFGQFVVAASYHNIGVNAAGTEYRRRGFAIGGTANFGPASVTLDLTRDTKNEVTGVYGHKFTNVLLEGKYSLSKRTFAYAAYLKLDGTNNYGVGLRHNF</sequence>
<reference evidence="13 14" key="1">
    <citation type="submission" date="2019-07" db="EMBL/GenBank/DDBJ databases">
        <title>Complete genome sequence of Comamonas sp. NLF 7-7 isolated from livestock.</title>
        <authorList>
            <person name="Kim D.H."/>
            <person name="Kim J.G."/>
        </authorList>
    </citation>
    <scope>NUCLEOTIDE SEQUENCE [LARGE SCALE GENOMIC DNA]</scope>
    <source>
        <strain evidence="13 14">NLF 7-7</strain>
    </source>
</reference>
<evidence type="ECO:0000313" key="14">
    <source>
        <dbReference type="Proteomes" id="UP000321199"/>
    </source>
</evidence>
<evidence type="ECO:0000259" key="12">
    <source>
        <dbReference type="Pfam" id="PF13609"/>
    </source>
</evidence>
<dbReference type="PRINTS" id="PR00184">
    <property type="entry name" value="NEISSPPORIN"/>
</dbReference>
<evidence type="ECO:0000256" key="10">
    <source>
        <dbReference type="ARBA" id="ARBA00023237"/>
    </source>
</evidence>
<evidence type="ECO:0000256" key="9">
    <source>
        <dbReference type="ARBA" id="ARBA00023136"/>
    </source>
</evidence>
<evidence type="ECO:0000256" key="3">
    <source>
        <dbReference type="ARBA" id="ARBA00022448"/>
    </source>
</evidence>
<dbReference type="RefSeq" id="WP_146912969.1">
    <property type="nucleotide sequence ID" value="NZ_CP042344.1"/>
</dbReference>
<feature type="signal peptide" evidence="11">
    <location>
        <begin position="1"/>
        <end position="19"/>
    </location>
</feature>
<dbReference type="GO" id="GO:0015288">
    <property type="term" value="F:porin activity"/>
    <property type="evidence" value="ECO:0007669"/>
    <property type="project" value="UniProtKB-KW"/>
</dbReference>
<keyword evidence="4" id="KW-1134">Transmembrane beta strand</keyword>
<name>A0A5B8RZL9_9BURK</name>
<gene>
    <name evidence="13" type="ORF">FOZ74_10235</name>
</gene>
<evidence type="ECO:0000256" key="2">
    <source>
        <dbReference type="ARBA" id="ARBA00011233"/>
    </source>
</evidence>
<dbReference type="Proteomes" id="UP000321199">
    <property type="component" value="Chromosome"/>
</dbReference>
<keyword evidence="5" id="KW-0812">Transmembrane</keyword>
<evidence type="ECO:0000256" key="1">
    <source>
        <dbReference type="ARBA" id="ARBA00004571"/>
    </source>
</evidence>
<evidence type="ECO:0000313" key="13">
    <source>
        <dbReference type="EMBL" id="QEA13377.1"/>
    </source>
</evidence>
<evidence type="ECO:0000256" key="11">
    <source>
        <dbReference type="SAM" id="SignalP"/>
    </source>
</evidence>
<dbReference type="CDD" id="cd00342">
    <property type="entry name" value="gram_neg_porins"/>
    <property type="match status" value="1"/>
</dbReference>
<dbReference type="PANTHER" id="PTHR34501">
    <property type="entry name" value="PROTEIN YDDL-RELATED"/>
    <property type="match status" value="1"/>
</dbReference>
<proteinExistence type="predicted"/>
<evidence type="ECO:0000256" key="4">
    <source>
        <dbReference type="ARBA" id="ARBA00022452"/>
    </source>
</evidence>
<dbReference type="AlphaFoldDB" id="A0A5B8RZL9"/>
<evidence type="ECO:0000256" key="8">
    <source>
        <dbReference type="ARBA" id="ARBA00023114"/>
    </source>
</evidence>
<keyword evidence="6 11" id="KW-0732">Signal</keyword>
<keyword evidence="8" id="KW-0626">Porin</keyword>
<dbReference type="InterPro" id="IPR023614">
    <property type="entry name" value="Porin_dom_sf"/>
</dbReference>
<protein>
    <submittedName>
        <fullName evidence="13">Porin</fullName>
    </submittedName>
</protein>
<dbReference type="EMBL" id="CP042344">
    <property type="protein sequence ID" value="QEA13377.1"/>
    <property type="molecule type" value="Genomic_DNA"/>
</dbReference>
<evidence type="ECO:0000256" key="7">
    <source>
        <dbReference type="ARBA" id="ARBA00023065"/>
    </source>
</evidence>
<organism evidence="13 14">
    <name type="scientific">Comamonas flocculans</name>
    <dbReference type="NCBI Taxonomy" id="2597701"/>
    <lineage>
        <taxon>Bacteria</taxon>
        <taxon>Pseudomonadati</taxon>
        <taxon>Pseudomonadota</taxon>
        <taxon>Betaproteobacteria</taxon>
        <taxon>Burkholderiales</taxon>
        <taxon>Comamonadaceae</taxon>
        <taxon>Comamonas</taxon>
    </lineage>
</organism>
<dbReference type="GO" id="GO:0006811">
    <property type="term" value="P:monoatomic ion transport"/>
    <property type="evidence" value="ECO:0007669"/>
    <property type="project" value="UniProtKB-KW"/>
</dbReference>
<dbReference type="Pfam" id="PF13609">
    <property type="entry name" value="Porin_4"/>
    <property type="match status" value="1"/>
</dbReference>
<keyword evidence="14" id="KW-1185">Reference proteome</keyword>
<accession>A0A5B8RZL9</accession>
<dbReference type="OrthoDB" id="6975458at2"/>